<dbReference type="SUPFAM" id="SSF51735">
    <property type="entry name" value="NAD(P)-binding Rossmann-fold domains"/>
    <property type="match status" value="1"/>
</dbReference>
<evidence type="ECO:0000256" key="6">
    <source>
        <dbReference type="ARBA" id="ARBA00023264"/>
    </source>
</evidence>
<proteinExistence type="inferred from homology"/>
<evidence type="ECO:0000259" key="9">
    <source>
        <dbReference type="Pfam" id="PF01210"/>
    </source>
</evidence>
<evidence type="ECO:0000256" key="7">
    <source>
        <dbReference type="RuleBase" id="RU000437"/>
    </source>
</evidence>
<evidence type="ECO:0000256" key="3">
    <source>
        <dbReference type="ARBA" id="ARBA00023002"/>
    </source>
</evidence>
<keyword evidence="6" id="KW-1208">Phospholipid metabolism</keyword>
<keyword evidence="4" id="KW-0443">Lipid metabolism</keyword>
<dbReference type="PANTHER" id="PTHR11728:SF1">
    <property type="entry name" value="GLYCEROL-3-PHOSPHATE DEHYDROGENASE [NAD(+)] 2, CHLOROPLASTIC"/>
    <property type="match status" value="1"/>
</dbReference>
<comment type="caution">
    <text evidence="11">The sequence shown here is derived from an EMBL/GenBank/DDBJ whole genome shotgun (WGS) entry which is preliminary data.</text>
</comment>
<dbReference type="PIRSF" id="PIRSF000114">
    <property type="entry name" value="Glycerol-3-P_dh"/>
    <property type="match status" value="1"/>
</dbReference>
<dbReference type="EC" id="1.1.1.94" evidence="8"/>
<dbReference type="Gene3D" id="1.10.1040.10">
    <property type="entry name" value="N-(1-d-carboxylethyl)-l-norvaline Dehydrogenase, domain 2"/>
    <property type="match status" value="1"/>
</dbReference>
<evidence type="ECO:0000256" key="2">
    <source>
        <dbReference type="ARBA" id="ARBA00022516"/>
    </source>
</evidence>
<gene>
    <name evidence="11" type="ORF">Tsumi_11080</name>
</gene>
<dbReference type="PANTHER" id="PTHR11728">
    <property type="entry name" value="GLYCEROL-3-PHOSPHATE DEHYDROGENASE"/>
    <property type="match status" value="1"/>
</dbReference>
<dbReference type="InterPro" id="IPR013328">
    <property type="entry name" value="6PGD_dom2"/>
</dbReference>
<dbReference type="InterPro" id="IPR011128">
    <property type="entry name" value="G3P_DH_NAD-dep_N"/>
</dbReference>
<dbReference type="InterPro" id="IPR008927">
    <property type="entry name" value="6-PGluconate_DH-like_C_sf"/>
</dbReference>
<dbReference type="EMBL" id="BAAFSF010000004">
    <property type="protein sequence ID" value="GAB1252002.1"/>
    <property type="molecule type" value="Genomic_DNA"/>
</dbReference>
<feature type="domain" description="Glycerol-3-phosphate dehydrogenase NAD-dependent N-terminal" evidence="9">
    <location>
        <begin position="7"/>
        <end position="166"/>
    </location>
</feature>
<evidence type="ECO:0000256" key="5">
    <source>
        <dbReference type="ARBA" id="ARBA00023209"/>
    </source>
</evidence>
<evidence type="ECO:0000259" key="10">
    <source>
        <dbReference type="Pfam" id="PF07479"/>
    </source>
</evidence>
<name>A0ABQ0E2T8_9PORP</name>
<keyword evidence="12" id="KW-1185">Reference proteome</keyword>
<dbReference type="PRINTS" id="PR00077">
    <property type="entry name" value="GPDHDRGNASE"/>
</dbReference>
<evidence type="ECO:0000313" key="12">
    <source>
        <dbReference type="Proteomes" id="UP001628220"/>
    </source>
</evidence>
<dbReference type="InterPro" id="IPR006109">
    <property type="entry name" value="G3P_DH_NAD-dep_C"/>
</dbReference>
<dbReference type="RefSeq" id="WP_411915773.1">
    <property type="nucleotide sequence ID" value="NZ_BAAFSF010000004.1"/>
</dbReference>
<keyword evidence="7" id="KW-0520">NAD</keyword>
<evidence type="ECO:0000256" key="1">
    <source>
        <dbReference type="ARBA" id="ARBA00011009"/>
    </source>
</evidence>
<evidence type="ECO:0000256" key="4">
    <source>
        <dbReference type="ARBA" id="ARBA00023098"/>
    </source>
</evidence>
<dbReference type="InterPro" id="IPR036291">
    <property type="entry name" value="NAD(P)-bd_dom_sf"/>
</dbReference>
<sequence>MQDIGTIGILGGGSWATALAKIVLTNRQEINWYMRRSEQVEEFKRMGHNPNYLPSAEFDTNCIHFFTDPEVNNFFRSCDTIILVTPSPYFKGVMKRVRKSSIRGKFIVNAIKGLVPDEHILISEYLEREFDVPKDLISVVGGPCHAEEVARGRRSYLTVAATDLMMAEAFAQVMRNDFVSCVTTKDVIGVQYSSVLKNIYAIASGIAMGLMFGDNFQSVLMSNAIAEMNNFLNATHLEYRDITDSVYLGDLLVTAYSQHSRNRTFGNMIGRGYSVRSAQMEMEMVAEGYYATKSMHEINRKYRLNMPIMETIYSILYDRDDPREAMLELSKTFK</sequence>
<keyword evidence="5" id="KW-0594">Phospholipid biosynthesis</keyword>
<dbReference type="Pfam" id="PF01210">
    <property type="entry name" value="NAD_Gly3P_dh_N"/>
    <property type="match status" value="1"/>
</dbReference>
<comment type="similarity">
    <text evidence="1 7">Belongs to the NAD-dependent glycerol-3-phosphate dehydrogenase family.</text>
</comment>
<keyword evidence="2" id="KW-0444">Lipid biosynthesis</keyword>
<reference evidence="11 12" key="1">
    <citation type="journal article" date="2025" name="Int. J. Syst. Evol. Microbiol.">
        <title>Desulfovibrio falkowii sp. nov., Porphyromonas miyakawae sp. nov., Mediterraneibacter flintii sp. nov. and Owariibacterium komagatae gen. nov., sp. nov., isolated from human faeces.</title>
        <authorList>
            <person name="Hamaguchi T."/>
            <person name="Ohara M."/>
            <person name="Hisatomi A."/>
            <person name="Sekiguchi K."/>
            <person name="Takeda J.I."/>
            <person name="Ueyama J."/>
            <person name="Ito M."/>
            <person name="Nishiwaki H."/>
            <person name="Ogi T."/>
            <person name="Hirayama M."/>
            <person name="Ohkuma M."/>
            <person name="Sakamoto M."/>
            <person name="Ohno K."/>
        </authorList>
    </citation>
    <scope>NUCLEOTIDE SEQUENCE [LARGE SCALE GENOMIC DNA]</scope>
    <source>
        <strain evidence="11 12">13CB11C</strain>
    </source>
</reference>
<protein>
    <recommendedName>
        <fullName evidence="8">Glycerol-3-phosphate dehydrogenase</fullName>
        <ecNumber evidence="8">1.1.1.94</ecNumber>
    </recommendedName>
</protein>
<evidence type="ECO:0000256" key="8">
    <source>
        <dbReference type="RuleBase" id="RU000439"/>
    </source>
</evidence>
<feature type="domain" description="Glycerol-3-phosphate dehydrogenase NAD-dependent C-terminal" evidence="10">
    <location>
        <begin position="186"/>
        <end position="326"/>
    </location>
</feature>
<organism evidence="11 12">
    <name type="scientific">Porphyromonas miyakawae</name>
    <dbReference type="NCBI Taxonomy" id="3137470"/>
    <lineage>
        <taxon>Bacteria</taxon>
        <taxon>Pseudomonadati</taxon>
        <taxon>Bacteroidota</taxon>
        <taxon>Bacteroidia</taxon>
        <taxon>Bacteroidales</taxon>
        <taxon>Porphyromonadaceae</taxon>
        <taxon>Porphyromonas</taxon>
    </lineage>
</organism>
<dbReference type="SUPFAM" id="SSF48179">
    <property type="entry name" value="6-phosphogluconate dehydrogenase C-terminal domain-like"/>
    <property type="match status" value="1"/>
</dbReference>
<accession>A0ABQ0E2T8</accession>
<dbReference type="Pfam" id="PF07479">
    <property type="entry name" value="NAD_Gly3P_dh_C"/>
    <property type="match status" value="1"/>
</dbReference>
<dbReference type="Proteomes" id="UP001628220">
    <property type="component" value="Unassembled WGS sequence"/>
</dbReference>
<evidence type="ECO:0000313" key="11">
    <source>
        <dbReference type="EMBL" id="GAB1252002.1"/>
    </source>
</evidence>
<dbReference type="PROSITE" id="PS00957">
    <property type="entry name" value="NAD_G3PDH"/>
    <property type="match status" value="1"/>
</dbReference>
<dbReference type="NCBIfam" id="NF000942">
    <property type="entry name" value="PRK00094.1-4"/>
    <property type="match status" value="1"/>
</dbReference>
<dbReference type="Gene3D" id="3.40.50.720">
    <property type="entry name" value="NAD(P)-binding Rossmann-like Domain"/>
    <property type="match status" value="1"/>
</dbReference>
<keyword evidence="3 7" id="KW-0560">Oxidoreductase</keyword>
<comment type="catalytic activity">
    <reaction evidence="8">
        <text>sn-glycerol 3-phosphate + NADP(+) = dihydroxyacetone phosphate + NADPH + H(+)</text>
        <dbReference type="Rhea" id="RHEA:11096"/>
        <dbReference type="ChEBI" id="CHEBI:15378"/>
        <dbReference type="ChEBI" id="CHEBI:57597"/>
        <dbReference type="ChEBI" id="CHEBI:57642"/>
        <dbReference type="ChEBI" id="CHEBI:57783"/>
        <dbReference type="ChEBI" id="CHEBI:58349"/>
        <dbReference type="EC" id="1.1.1.94"/>
    </reaction>
</comment>
<dbReference type="InterPro" id="IPR006168">
    <property type="entry name" value="G3P_DH_NAD-dep"/>
</dbReference>